<proteinExistence type="predicted"/>
<protein>
    <submittedName>
        <fullName evidence="1">Uncharacterized protein</fullName>
    </submittedName>
</protein>
<accession>A0A0E9S3T4</accession>
<reference evidence="1" key="2">
    <citation type="journal article" date="2015" name="Fish Shellfish Immunol.">
        <title>Early steps in the European eel (Anguilla anguilla)-Vibrio vulnificus interaction in the gills: Role of the RtxA13 toxin.</title>
        <authorList>
            <person name="Callol A."/>
            <person name="Pajuelo D."/>
            <person name="Ebbesson L."/>
            <person name="Teles M."/>
            <person name="MacKenzie S."/>
            <person name="Amaro C."/>
        </authorList>
    </citation>
    <scope>NUCLEOTIDE SEQUENCE</scope>
</reference>
<sequence length="28" mass="3251">MWAEIGKIMLLHLLLMELHSSKRDTNGL</sequence>
<organism evidence="1">
    <name type="scientific">Anguilla anguilla</name>
    <name type="common">European freshwater eel</name>
    <name type="synonym">Muraena anguilla</name>
    <dbReference type="NCBI Taxonomy" id="7936"/>
    <lineage>
        <taxon>Eukaryota</taxon>
        <taxon>Metazoa</taxon>
        <taxon>Chordata</taxon>
        <taxon>Craniata</taxon>
        <taxon>Vertebrata</taxon>
        <taxon>Euteleostomi</taxon>
        <taxon>Actinopterygii</taxon>
        <taxon>Neopterygii</taxon>
        <taxon>Teleostei</taxon>
        <taxon>Anguilliformes</taxon>
        <taxon>Anguillidae</taxon>
        <taxon>Anguilla</taxon>
    </lineage>
</organism>
<dbReference type="EMBL" id="GBXM01073369">
    <property type="protein sequence ID" value="JAH35208.1"/>
    <property type="molecule type" value="Transcribed_RNA"/>
</dbReference>
<reference evidence="1" key="1">
    <citation type="submission" date="2014-11" db="EMBL/GenBank/DDBJ databases">
        <authorList>
            <person name="Amaro Gonzalez C."/>
        </authorList>
    </citation>
    <scope>NUCLEOTIDE SEQUENCE</scope>
</reference>
<dbReference type="AlphaFoldDB" id="A0A0E9S3T4"/>
<evidence type="ECO:0000313" key="1">
    <source>
        <dbReference type="EMBL" id="JAH35208.1"/>
    </source>
</evidence>
<name>A0A0E9S3T4_ANGAN</name>